<evidence type="ECO:0000313" key="2">
    <source>
        <dbReference type="EMBL" id="MCD5311388.1"/>
    </source>
</evidence>
<keyword evidence="1" id="KW-0472">Membrane</keyword>
<evidence type="ECO:0000313" key="3">
    <source>
        <dbReference type="Proteomes" id="UP001138997"/>
    </source>
</evidence>
<dbReference type="RefSeq" id="WP_231440561.1">
    <property type="nucleotide sequence ID" value="NZ_JAJOMB010000004.1"/>
</dbReference>
<name>A0A9X1NE43_9ACTN</name>
<proteinExistence type="predicted"/>
<keyword evidence="1" id="KW-0812">Transmembrane</keyword>
<organism evidence="2 3">
    <name type="scientific">Kineosporia babensis</name>
    <dbReference type="NCBI Taxonomy" id="499548"/>
    <lineage>
        <taxon>Bacteria</taxon>
        <taxon>Bacillati</taxon>
        <taxon>Actinomycetota</taxon>
        <taxon>Actinomycetes</taxon>
        <taxon>Kineosporiales</taxon>
        <taxon>Kineosporiaceae</taxon>
        <taxon>Kineosporia</taxon>
    </lineage>
</organism>
<protein>
    <submittedName>
        <fullName evidence="2">Uncharacterized protein</fullName>
    </submittedName>
</protein>
<reference evidence="2" key="1">
    <citation type="submission" date="2021-11" db="EMBL/GenBank/DDBJ databases">
        <title>Streptomyces corallinus and Kineosporia corallina sp. nov., two new coral-derived marine actinobacteria.</title>
        <authorList>
            <person name="Buangrab K."/>
            <person name="Sutthacheep M."/>
            <person name="Yeemin T."/>
            <person name="Harunari E."/>
            <person name="Igarashi Y."/>
            <person name="Sripreechasak P."/>
            <person name="Kanchanasin P."/>
            <person name="Tanasupawat S."/>
            <person name="Phongsopitanun W."/>
        </authorList>
    </citation>
    <scope>NUCLEOTIDE SEQUENCE</scope>
    <source>
        <strain evidence="2">JCM 31032</strain>
    </source>
</reference>
<comment type="caution">
    <text evidence="2">The sequence shown here is derived from an EMBL/GenBank/DDBJ whole genome shotgun (WGS) entry which is preliminary data.</text>
</comment>
<feature type="transmembrane region" description="Helical" evidence="1">
    <location>
        <begin position="42"/>
        <end position="60"/>
    </location>
</feature>
<dbReference type="Proteomes" id="UP001138997">
    <property type="component" value="Unassembled WGS sequence"/>
</dbReference>
<dbReference type="EMBL" id="JAJOMB010000004">
    <property type="protein sequence ID" value="MCD5311388.1"/>
    <property type="molecule type" value="Genomic_DNA"/>
</dbReference>
<keyword evidence="1" id="KW-1133">Transmembrane helix</keyword>
<feature type="transmembrane region" description="Helical" evidence="1">
    <location>
        <begin position="6"/>
        <end position="30"/>
    </location>
</feature>
<accession>A0A9X1NE43</accession>
<feature type="transmembrane region" description="Helical" evidence="1">
    <location>
        <begin position="114"/>
        <end position="134"/>
    </location>
</feature>
<sequence length="141" mass="15204">MPNPVVLVLIPLLALFVVPVLGGFGVVVLVRGRRQRPRVLRGLAMVTAAATIAAYTWGALHLLRDESDTNNRCQAVVGPKYAGDIEAYEHSLVPLRFACRVDGVGTWEIFVPGYANLLVLALALATVLLAALSYSRLPLSR</sequence>
<gene>
    <name evidence="2" type="ORF">LR394_10790</name>
</gene>
<dbReference type="AlphaFoldDB" id="A0A9X1NE43"/>
<evidence type="ECO:0000256" key="1">
    <source>
        <dbReference type="SAM" id="Phobius"/>
    </source>
</evidence>
<keyword evidence="3" id="KW-1185">Reference proteome</keyword>